<dbReference type="InterPro" id="IPR012796">
    <property type="entry name" value="Lysidine-tRNA-synth_C"/>
</dbReference>
<keyword evidence="6 8" id="KW-0067">ATP-binding</keyword>
<dbReference type="Pfam" id="PF01171">
    <property type="entry name" value="ATP_bind_3"/>
    <property type="match status" value="1"/>
</dbReference>
<dbReference type="InterPro" id="IPR012094">
    <property type="entry name" value="tRNA_Ile_lys_synt"/>
</dbReference>
<evidence type="ECO:0000256" key="4">
    <source>
        <dbReference type="ARBA" id="ARBA00022694"/>
    </source>
</evidence>
<dbReference type="InterPro" id="IPR014729">
    <property type="entry name" value="Rossmann-like_a/b/a_fold"/>
</dbReference>
<evidence type="ECO:0000259" key="9">
    <source>
        <dbReference type="SMART" id="SM00977"/>
    </source>
</evidence>
<dbReference type="GO" id="GO:0032267">
    <property type="term" value="F:tRNA(Ile)-lysidine synthase activity"/>
    <property type="evidence" value="ECO:0007669"/>
    <property type="project" value="UniProtKB-EC"/>
</dbReference>
<dbReference type="GO" id="GO:0005524">
    <property type="term" value="F:ATP binding"/>
    <property type="evidence" value="ECO:0007669"/>
    <property type="project" value="UniProtKB-UniRule"/>
</dbReference>
<evidence type="ECO:0000313" key="11">
    <source>
        <dbReference type="EMBL" id="VEH99868.1"/>
    </source>
</evidence>
<dbReference type="RefSeq" id="WP_034717564.1">
    <property type="nucleotide sequence ID" value="NZ_FOIX01000001.1"/>
</dbReference>
<accession>A0A448NS79</accession>
<dbReference type="CDD" id="cd01992">
    <property type="entry name" value="TilS_N"/>
    <property type="match status" value="1"/>
</dbReference>
<comment type="catalytic activity">
    <reaction evidence="7 8">
        <text>cytidine(34) in tRNA(Ile2) + L-lysine + ATP = lysidine(34) in tRNA(Ile2) + AMP + diphosphate + H(+)</text>
        <dbReference type="Rhea" id="RHEA:43744"/>
        <dbReference type="Rhea" id="RHEA-COMP:10625"/>
        <dbReference type="Rhea" id="RHEA-COMP:10670"/>
        <dbReference type="ChEBI" id="CHEBI:15378"/>
        <dbReference type="ChEBI" id="CHEBI:30616"/>
        <dbReference type="ChEBI" id="CHEBI:32551"/>
        <dbReference type="ChEBI" id="CHEBI:33019"/>
        <dbReference type="ChEBI" id="CHEBI:82748"/>
        <dbReference type="ChEBI" id="CHEBI:83665"/>
        <dbReference type="ChEBI" id="CHEBI:456215"/>
        <dbReference type="EC" id="6.3.4.19"/>
    </reaction>
</comment>
<protein>
    <recommendedName>
        <fullName evidence="8">tRNA(Ile)-lysidine synthase</fullName>
        <ecNumber evidence="8">6.3.4.19</ecNumber>
    </recommendedName>
    <alternativeName>
        <fullName evidence="8">tRNA(Ile)-2-lysyl-cytidine synthase</fullName>
    </alternativeName>
    <alternativeName>
        <fullName evidence="8">tRNA(Ile)-lysidine synthetase</fullName>
    </alternativeName>
</protein>
<dbReference type="NCBIfam" id="TIGR02432">
    <property type="entry name" value="lysidine_TilS_N"/>
    <property type="match status" value="1"/>
</dbReference>
<reference evidence="10 12" key="1">
    <citation type="submission" date="2014-07" db="EMBL/GenBank/DDBJ databases">
        <authorList>
            <person name="Pisani N.G."/>
            <person name="Newman J.D."/>
        </authorList>
    </citation>
    <scope>NUCLEOTIDE SEQUENCE [LARGE SCALE GENOMIC DNA]</scope>
    <source>
        <strain evidence="10 12">LMG 24720</strain>
    </source>
</reference>
<comment type="similarity">
    <text evidence="8">Belongs to the tRNA(Ile)-lysidine synthase family.</text>
</comment>
<keyword evidence="3 8" id="KW-0436">Ligase</keyword>
<dbReference type="InterPro" id="IPR012795">
    <property type="entry name" value="tRNA_Ile_lys_synt_N"/>
</dbReference>
<keyword evidence="2 8" id="KW-0963">Cytoplasm</keyword>
<gene>
    <name evidence="8 11" type="primary">tilS</name>
    <name evidence="10" type="ORF">HY04_04150</name>
    <name evidence="11" type="ORF">NCTC13489_01836</name>
</gene>
<evidence type="ECO:0000313" key="12">
    <source>
        <dbReference type="Proteomes" id="UP000028349"/>
    </source>
</evidence>
<dbReference type="OrthoDB" id="9807403at2"/>
<dbReference type="EMBL" id="LR134441">
    <property type="protein sequence ID" value="VEH99868.1"/>
    <property type="molecule type" value="Genomic_DNA"/>
</dbReference>
<dbReference type="KEGG" id="cant:NCTC13489_01836"/>
<evidence type="ECO:0000256" key="1">
    <source>
        <dbReference type="ARBA" id="ARBA00004496"/>
    </source>
</evidence>
<comment type="domain">
    <text evidence="8">The N-terminal region contains the highly conserved SGGXDS motif, predicted to be a P-loop motif involved in ATP binding.</text>
</comment>
<dbReference type="Proteomes" id="UP000270036">
    <property type="component" value="Chromosome"/>
</dbReference>
<feature type="binding site" evidence="8">
    <location>
        <begin position="28"/>
        <end position="33"/>
    </location>
    <ligand>
        <name>ATP</name>
        <dbReference type="ChEBI" id="CHEBI:30616"/>
    </ligand>
</feature>
<comment type="subcellular location">
    <subcellularLocation>
        <location evidence="1 8">Cytoplasm</location>
    </subcellularLocation>
</comment>
<dbReference type="Gene3D" id="3.40.50.620">
    <property type="entry name" value="HUPs"/>
    <property type="match status" value="1"/>
</dbReference>
<dbReference type="Proteomes" id="UP000028349">
    <property type="component" value="Unassembled WGS sequence"/>
</dbReference>
<evidence type="ECO:0000256" key="2">
    <source>
        <dbReference type="ARBA" id="ARBA00022490"/>
    </source>
</evidence>
<organism evidence="11 13">
    <name type="scientific">Kaistella antarctica</name>
    <dbReference type="NCBI Taxonomy" id="266748"/>
    <lineage>
        <taxon>Bacteria</taxon>
        <taxon>Pseudomonadati</taxon>
        <taxon>Bacteroidota</taxon>
        <taxon>Flavobacteriia</taxon>
        <taxon>Flavobacteriales</taxon>
        <taxon>Weeksellaceae</taxon>
        <taxon>Chryseobacterium group</taxon>
        <taxon>Kaistella</taxon>
    </lineage>
</organism>
<name>A0A448NS79_9FLAO</name>
<comment type="function">
    <text evidence="8">Ligates lysine onto the cytidine present at position 34 of the AUA codon-specific tRNA(Ile) that contains the anticodon CAU, in an ATP-dependent manner. Cytidine is converted to lysidine, thus changing the amino acid specificity of the tRNA from methionine to isoleucine.</text>
</comment>
<dbReference type="EC" id="6.3.4.19" evidence="8"/>
<keyword evidence="5 8" id="KW-0547">Nucleotide-binding</keyword>
<dbReference type="HAMAP" id="MF_01161">
    <property type="entry name" value="tRNA_Ile_lys_synt"/>
    <property type="match status" value="1"/>
</dbReference>
<dbReference type="InterPro" id="IPR011063">
    <property type="entry name" value="TilS/TtcA_N"/>
</dbReference>
<dbReference type="EMBL" id="JPEP01000002">
    <property type="protein sequence ID" value="KEY17745.1"/>
    <property type="molecule type" value="Genomic_DNA"/>
</dbReference>
<feature type="domain" description="Lysidine-tRNA(Ile) synthetase C-terminal" evidence="9">
    <location>
        <begin position="358"/>
        <end position="431"/>
    </location>
</feature>
<dbReference type="STRING" id="266748.HY04_04150"/>
<dbReference type="GO" id="GO:0005737">
    <property type="term" value="C:cytoplasm"/>
    <property type="evidence" value="ECO:0007669"/>
    <property type="project" value="UniProtKB-SubCell"/>
</dbReference>
<sequence>MLNRKTFQHALQELCANYQNKKFLLAISGGADSMVLLDLFKGFNLNFEVAHLNYKLRGDDSEDDQKLVERICRINEIPFHLYSISEKDNQPKNSIQDWARIIRYGFFRKIQKDQNLDFIVTAHHLNDQLETFIIHLSKASGIKGLSGIPANQNNILRPLLSFSKEEIYTYANDYTVEFREDLSNQKSDYLRNRIRNEIVPKLLEVNDNFLENFGKSISYLNQGKDFIDDKILEIEKKIIANVDDYSTLNKEKFLNQSHFIQFEILRKFGFNDIKEISKISKAKTGKKFISSEYELTVDREIFIIRKIVIQLRDSLDEEIILELDTDNQIVTPELLHQKIKELGTFDWKFDGEKIQLPLKFRHRKQGDLFHPIGMIGKKKISKFFKDEKIPILAQQKIWLLCDGNDRILGVIPFRQDGRFAATNESSEIIKVKL</sequence>
<keyword evidence="12" id="KW-1185">Reference proteome</keyword>
<dbReference type="GO" id="GO:0006400">
    <property type="term" value="P:tRNA modification"/>
    <property type="evidence" value="ECO:0007669"/>
    <property type="project" value="UniProtKB-UniRule"/>
</dbReference>
<keyword evidence="4 8" id="KW-0819">tRNA processing</keyword>
<evidence type="ECO:0000313" key="13">
    <source>
        <dbReference type="Proteomes" id="UP000270036"/>
    </source>
</evidence>
<proteinExistence type="inferred from homology"/>
<dbReference type="AlphaFoldDB" id="A0A448NS79"/>
<evidence type="ECO:0000256" key="3">
    <source>
        <dbReference type="ARBA" id="ARBA00022598"/>
    </source>
</evidence>
<evidence type="ECO:0000256" key="6">
    <source>
        <dbReference type="ARBA" id="ARBA00022840"/>
    </source>
</evidence>
<evidence type="ECO:0000256" key="7">
    <source>
        <dbReference type="ARBA" id="ARBA00048539"/>
    </source>
</evidence>
<evidence type="ECO:0000313" key="10">
    <source>
        <dbReference type="EMBL" id="KEY17745.1"/>
    </source>
</evidence>
<reference evidence="11 13" key="2">
    <citation type="submission" date="2018-12" db="EMBL/GenBank/DDBJ databases">
        <authorList>
            <consortium name="Pathogen Informatics"/>
        </authorList>
    </citation>
    <scope>NUCLEOTIDE SEQUENCE [LARGE SCALE GENOMIC DNA]</scope>
    <source>
        <strain evidence="11 13">NCTC13489</strain>
    </source>
</reference>
<evidence type="ECO:0000256" key="5">
    <source>
        <dbReference type="ARBA" id="ARBA00022741"/>
    </source>
</evidence>
<dbReference type="PANTHER" id="PTHR43033">
    <property type="entry name" value="TRNA(ILE)-LYSIDINE SYNTHASE-RELATED"/>
    <property type="match status" value="1"/>
</dbReference>
<evidence type="ECO:0000256" key="8">
    <source>
        <dbReference type="HAMAP-Rule" id="MF_01161"/>
    </source>
</evidence>
<dbReference type="NCBIfam" id="TIGR02433">
    <property type="entry name" value="lysidine_TilS_C"/>
    <property type="match status" value="1"/>
</dbReference>
<dbReference type="SMART" id="SM00977">
    <property type="entry name" value="TilS_C"/>
    <property type="match status" value="1"/>
</dbReference>
<dbReference type="PANTHER" id="PTHR43033:SF1">
    <property type="entry name" value="TRNA(ILE)-LYSIDINE SYNTHASE-RELATED"/>
    <property type="match status" value="1"/>
</dbReference>
<dbReference type="SUPFAM" id="SSF52402">
    <property type="entry name" value="Adenine nucleotide alpha hydrolases-like"/>
    <property type="match status" value="1"/>
</dbReference>
<dbReference type="SUPFAM" id="SSF56037">
    <property type="entry name" value="PheT/TilS domain"/>
    <property type="match status" value="1"/>
</dbReference>